<feature type="domain" description="RING-type" evidence="7">
    <location>
        <begin position="16"/>
        <end position="62"/>
    </location>
</feature>
<dbReference type="PANTHER" id="PTHR25462">
    <property type="entry name" value="BONUS, ISOFORM C-RELATED"/>
    <property type="match status" value="1"/>
</dbReference>
<feature type="domain" description="B box-type" evidence="8">
    <location>
        <begin position="164"/>
        <end position="193"/>
    </location>
</feature>
<accession>A0ABD3XGF1</accession>
<name>A0ABD3XGF1_SINWO</name>
<dbReference type="InterPro" id="IPR000315">
    <property type="entry name" value="Znf_B-box"/>
</dbReference>
<evidence type="ECO:0000256" key="5">
    <source>
        <dbReference type="PROSITE-ProRule" id="PRU00024"/>
    </source>
</evidence>
<dbReference type="Gene3D" id="3.30.160.60">
    <property type="entry name" value="Classic Zinc Finger"/>
    <property type="match status" value="1"/>
</dbReference>
<feature type="coiled-coil region" evidence="6">
    <location>
        <begin position="232"/>
        <end position="266"/>
    </location>
</feature>
<evidence type="ECO:0000313" key="9">
    <source>
        <dbReference type="EMBL" id="KAL3884092.1"/>
    </source>
</evidence>
<evidence type="ECO:0000259" key="7">
    <source>
        <dbReference type="PROSITE" id="PS50089"/>
    </source>
</evidence>
<keyword evidence="1" id="KW-0597">Phosphoprotein</keyword>
<gene>
    <name evidence="9" type="ORF">ACJMK2_030314</name>
</gene>
<dbReference type="SMART" id="SM00184">
    <property type="entry name" value="RING"/>
    <property type="match status" value="1"/>
</dbReference>
<dbReference type="InterPro" id="IPR010620">
    <property type="entry name" value="SBBP_repeat"/>
</dbReference>
<dbReference type="GO" id="GO:0008270">
    <property type="term" value="F:zinc ion binding"/>
    <property type="evidence" value="ECO:0007669"/>
    <property type="project" value="UniProtKB-KW"/>
</dbReference>
<dbReference type="InterPro" id="IPR047153">
    <property type="entry name" value="TRIM45/56/19-like"/>
</dbReference>
<dbReference type="InterPro" id="IPR027370">
    <property type="entry name" value="Znf-RING_euk"/>
</dbReference>
<dbReference type="CDD" id="cd19756">
    <property type="entry name" value="Bbox2"/>
    <property type="match status" value="1"/>
</dbReference>
<dbReference type="Gene3D" id="3.30.40.10">
    <property type="entry name" value="Zinc/RING finger domain, C3HC4 (zinc finger)"/>
    <property type="match status" value="1"/>
</dbReference>
<feature type="domain" description="B box-type" evidence="8">
    <location>
        <begin position="95"/>
        <end position="145"/>
    </location>
</feature>
<dbReference type="SMART" id="SM00336">
    <property type="entry name" value="BBOX"/>
    <property type="match status" value="2"/>
</dbReference>
<dbReference type="Proteomes" id="UP001634394">
    <property type="component" value="Unassembled WGS sequence"/>
</dbReference>
<evidence type="ECO:0000313" key="10">
    <source>
        <dbReference type="Proteomes" id="UP001634394"/>
    </source>
</evidence>
<evidence type="ECO:0000256" key="1">
    <source>
        <dbReference type="ARBA" id="ARBA00022553"/>
    </source>
</evidence>
<dbReference type="AlphaFoldDB" id="A0ABD3XGF1"/>
<comment type="caution">
    <text evidence="9">The sequence shown here is derived from an EMBL/GenBank/DDBJ whole genome shotgun (WGS) entry which is preliminary data.</text>
</comment>
<dbReference type="SUPFAM" id="SSF57850">
    <property type="entry name" value="RING/U-box"/>
    <property type="match status" value="1"/>
</dbReference>
<evidence type="ECO:0000256" key="6">
    <source>
        <dbReference type="SAM" id="Coils"/>
    </source>
</evidence>
<dbReference type="SUPFAM" id="SSF57845">
    <property type="entry name" value="B-box zinc-binding domain"/>
    <property type="match status" value="1"/>
</dbReference>
<dbReference type="SUPFAM" id="SSF63829">
    <property type="entry name" value="Calcium-dependent phosphotriesterase"/>
    <property type="match status" value="1"/>
</dbReference>
<reference evidence="9 10" key="1">
    <citation type="submission" date="2024-11" db="EMBL/GenBank/DDBJ databases">
        <title>Chromosome-level genome assembly of the freshwater bivalve Anodonta woodiana.</title>
        <authorList>
            <person name="Chen X."/>
        </authorList>
    </citation>
    <scope>NUCLEOTIDE SEQUENCE [LARGE SCALE GENOMIC DNA]</scope>
    <source>
        <strain evidence="9">MN2024</strain>
        <tissue evidence="9">Gills</tissue>
    </source>
</reference>
<evidence type="ECO:0000256" key="3">
    <source>
        <dbReference type="ARBA" id="ARBA00022771"/>
    </source>
</evidence>
<protein>
    <submittedName>
        <fullName evidence="9">Uncharacterized protein</fullName>
    </submittedName>
</protein>
<dbReference type="PROSITE" id="PS50119">
    <property type="entry name" value="ZF_BBOX"/>
    <property type="match status" value="2"/>
</dbReference>
<dbReference type="Gene3D" id="2.120.10.30">
    <property type="entry name" value="TolB, C-terminal domain"/>
    <property type="match status" value="1"/>
</dbReference>
<keyword evidence="2" id="KW-0479">Metal-binding</keyword>
<dbReference type="Pfam" id="PF06739">
    <property type="entry name" value="SBBP"/>
    <property type="match status" value="1"/>
</dbReference>
<keyword evidence="3 5" id="KW-0863">Zinc-finger</keyword>
<organism evidence="9 10">
    <name type="scientific">Sinanodonta woodiana</name>
    <name type="common">Chinese pond mussel</name>
    <name type="synonym">Anodonta woodiana</name>
    <dbReference type="NCBI Taxonomy" id="1069815"/>
    <lineage>
        <taxon>Eukaryota</taxon>
        <taxon>Metazoa</taxon>
        <taxon>Spiralia</taxon>
        <taxon>Lophotrochozoa</taxon>
        <taxon>Mollusca</taxon>
        <taxon>Bivalvia</taxon>
        <taxon>Autobranchia</taxon>
        <taxon>Heteroconchia</taxon>
        <taxon>Palaeoheterodonta</taxon>
        <taxon>Unionida</taxon>
        <taxon>Unionoidea</taxon>
        <taxon>Unionidae</taxon>
        <taxon>Unioninae</taxon>
        <taxon>Sinanodonta</taxon>
    </lineage>
</organism>
<evidence type="ECO:0000256" key="4">
    <source>
        <dbReference type="ARBA" id="ARBA00022833"/>
    </source>
</evidence>
<dbReference type="PROSITE" id="PS00518">
    <property type="entry name" value="ZF_RING_1"/>
    <property type="match status" value="1"/>
</dbReference>
<dbReference type="InterPro" id="IPR011042">
    <property type="entry name" value="6-blade_b-propeller_TolB-like"/>
</dbReference>
<keyword evidence="4" id="KW-0862">Zinc</keyword>
<keyword evidence="6" id="KW-0175">Coiled coil</keyword>
<dbReference type="Pfam" id="PF13445">
    <property type="entry name" value="zf-RING_UBOX"/>
    <property type="match status" value="1"/>
</dbReference>
<dbReference type="PANTHER" id="PTHR25462:SF296">
    <property type="entry name" value="MEIOTIC P26, ISOFORM F"/>
    <property type="match status" value="1"/>
</dbReference>
<dbReference type="EMBL" id="JBJQND010000003">
    <property type="protein sequence ID" value="KAL3884092.1"/>
    <property type="molecule type" value="Genomic_DNA"/>
</dbReference>
<proteinExistence type="predicted"/>
<evidence type="ECO:0000256" key="2">
    <source>
        <dbReference type="ARBA" id="ARBA00022723"/>
    </source>
</evidence>
<dbReference type="PROSITE" id="PS50089">
    <property type="entry name" value="ZF_RING_2"/>
    <property type="match status" value="1"/>
</dbReference>
<dbReference type="InterPro" id="IPR017907">
    <property type="entry name" value="Znf_RING_CS"/>
</dbReference>
<dbReference type="InterPro" id="IPR013083">
    <property type="entry name" value="Znf_RING/FYVE/PHD"/>
</dbReference>
<dbReference type="InterPro" id="IPR001841">
    <property type="entry name" value="Znf_RING"/>
</dbReference>
<sequence>MASADGDSDTSEGSSCPICLDVFTSPRQLPCLHTFCQSCLQSYLNDHVSEQGGKEMLCPVCRTAINIEKKERPVEEWALSFPVNEVLQLTSTKSKVERLCNSCHSENVSEPAVQFCVECKECLCEMCLKVHNKLRATKDHKTINIKDISNNLEHILKLGNGFGCPKHEYREIDFFCKTHDIVCCAICQFSDHRDCKLVLDLTNDTESLLHDINTAEILRKLKVIEDSLKEFIAQKKTNISDLSMKVKELEAQIQKIRIIINEKLEEMEKAVKMEGNRLYKEWMIQHQDEIQQCQSLLTAVRNSHNFLEVVSRHGSDKQILLASSKTKTQLAFYFDNARDRFNRTESISINLEISSHVNAILLQDVACIGRIIPSKVSHPLTLGGFDAPLKDLKAELSNVFDLSCPGTTNYCCTGIAHLPDDKIVLSDFVGKKCFLLDPLYNYITSCSLSSKPWDVCVVDNNKVAVTMPDIKTIEILSVKDASFSSNRSFKTEYTCCSVFFISTHRCVVSGFEGNSTCWGVITIDGNEEFRQNIDTSNSYSYVTVNNSTTHVYVTLAASHAVHCFNLTDKSELFVYKSGDLQSPYGIALDRDGNVYIAGHNSGNVHKVSQEGRPLQIISSGVPQWALGISFNIKGDKFTLSNNNSQCMNKLYVFQHEGHK</sequence>
<keyword evidence="10" id="KW-1185">Reference proteome</keyword>
<evidence type="ECO:0000259" key="8">
    <source>
        <dbReference type="PROSITE" id="PS50119"/>
    </source>
</evidence>